<dbReference type="PANTHER" id="PTHR46427">
    <property type="entry name" value="ANKYRIN REPEAT AND LEM DOMAIN-CONTAINING PROTEIN 1"/>
    <property type="match status" value="1"/>
</dbReference>
<dbReference type="GO" id="GO:0004520">
    <property type="term" value="F:DNA endonuclease activity"/>
    <property type="evidence" value="ECO:0007669"/>
    <property type="project" value="TreeGrafter"/>
</dbReference>
<dbReference type="InterPro" id="IPR034998">
    <property type="entry name" value="ANKLE1"/>
</dbReference>
<protein>
    <submittedName>
        <fullName evidence="2">Uncharacterized protein</fullName>
    </submittedName>
</protein>
<dbReference type="EMBL" id="CATQJA010002575">
    <property type="protein sequence ID" value="CAJ0571637.1"/>
    <property type="molecule type" value="Genomic_DNA"/>
</dbReference>
<feature type="region of interest" description="Disordered" evidence="1">
    <location>
        <begin position="41"/>
        <end position="108"/>
    </location>
</feature>
<gene>
    <name evidence="2" type="ORF">MSPICULIGERA_LOCUS10039</name>
</gene>
<evidence type="ECO:0000256" key="1">
    <source>
        <dbReference type="SAM" id="MobiDB-lite"/>
    </source>
</evidence>
<feature type="compositionally biased region" description="Polar residues" evidence="1">
    <location>
        <begin position="66"/>
        <end position="87"/>
    </location>
</feature>
<accession>A0AA36CP61</accession>
<comment type="caution">
    <text evidence="2">The sequence shown here is derived from an EMBL/GenBank/DDBJ whole genome shotgun (WGS) entry which is preliminary data.</text>
</comment>
<evidence type="ECO:0000313" key="3">
    <source>
        <dbReference type="Proteomes" id="UP001177023"/>
    </source>
</evidence>
<dbReference type="PANTHER" id="PTHR46427:SF1">
    <property type="entry name" value="ANKYRIN REPEAT AND LEM DOMAIN-CONTAINING PROTEIN 1"/>
    <property type="match status" value="1"/>
</dbReference>
<proteinExistence type="predicted"/>
<feature type="non-terminal residue" evidence="2">
    <location>
        <position position="1"/>
    </location>
</feature>
<dbReference type="GO" id="GO:0005654">
    <property type="term" value="C:nucleoplasm"/>
    <property type="evidence" value="ECO:0007669"/>
    <property type="project" value="TreeGrafter"/>
</dbReference>
<dbReference type="Proteomes" id="UP001177023">
    <property type="component" value="Unassembled WGS sequence"/>
</dbReference>
<feature type="compositionally biased region" description="Polar residues" evidence="1">
    <location>
        <begin position="45"/>
        <end position="59"/>
    </location>
</feature>
<keyword evidence="3" id="KW-1185">Reference proteome</keyword>
<dbReference type="Pfam" id="PF22945">
    <property type="entry name" value="LEM-3_GIY-YIG"/>
    <property type="match status" value="1"/>
</dbReference>
<reference evidence="2" key="1">
    <citation type="submission" date="2023-06" db="EMBL/GenBank/DDBJ databases">
        <authorList>
            <person name="Delattre M."/>
        </authorList>
    </citation>
    <scope>NUCLEOTIDE SEQUENCE</scope>
    <source>
        <strain evidence="2">AF72</strain>
    </source>
</reference>
<dbReference type="AlphaFoldDB" id="A0AA36CP61"/>
<dbReference type="GO" id="GO:0005737">
    <property type="term" value="C:cytoplasm"/>
    <property type="evidence" value="ECO:0007669"/>
    <property type="project" value="TreeGrafter"/>
</dbReference>
<evidence type="ECO:0000313" key="2">
    <source>
        <dbReference type="EMBL" id="CAJ0571637.1"/>
    </source>
</evidence>
<dbReference type="GO" id="GO:0000724">
    <property type="term" value="P:double-strand break repair via homologous recombination"/>
    <property type="evidence" value="ECO:0007669"/>
    <property type="project" value="TreeGrafter"/>
</dbReference>
<organism evidence="2 3">
    <name type="scientific">Mesorhabditis spiculigera</name>
    <dbReference type="NCBI Taxonomy" id="96644"/>
    <lineage>
        <taxon>Eukaryota</taxon>
        <taxon>Metazoa</taxon>
        <taxon>Ecdysozoa</taxon>
        <taxon>Nematoda</taxon>
        <taxon>Chromadorea</taxon>
        <taxon>Rhabditida</taxon>
        <taxon>Rhabditina</taxon>
        <taxon>Rhabditomorpha</taxon>
        <taxon>Rhabditoidea</taxon>
        <taxon>Rhabditidae</taxon>
        <taxon>Mesorhabditinae</taxon>
        <taxon>Mesorhabditis</taxon>
    </lineage>
</organism>
<name>A0AA36CP61_9BILA</name>
<dbReference type="GO" id="GO:0000712">
    <property type="term" value="P:resolution of meiotic recombination intermediates"/>
    <property type="evidence" value="ECO:0007669"/>
    <property type="project" value="TreeGrafter"/>
</dbReference>
<sequence length="404" mass="45758">MKRASPQAIETEKPNKTPRRSLPINASVLSTAFQATPKLAATRIPVNQQTSKMPRTKSASALRPQPENSVFNMTPEPNSSLLNSTKGSRIGLPLASSTPKSDKGSRSLTRQSACDWSFQSTSFTDVEAKETLLWLEGLKQNDPTKLRTVIEELGLEPKTWGRRLQNKDTQKKLWKIRLRELLVGEKYSKSLEEFMQGNRFIEDQGEKIDDKYFRSVMKAGGCIRFYNYILVDSTGLPKNQNISEISFEDFVNAVFYVGKGTDNRAIQHLRDAVHFDGPKNVTDGKLSNASKLWHINNIWDNKGAVYVLRVFNEAPENISHLREEAMITAFNVKNLTNDVRGHQLRGQLRGYTDEMLAIHGTFLIIRAHKVFCNNLPPPIRRQNLLDMIPMTMGDVPLKFLDAKI</sequence>
<feature type="region of interest" description="Disordered" evidence="1">
    <location>
        <begin position="1"/>
        <end position="23"/>
    </location>
</feature>